<proteinExistence type="predicted"/>
<dbReference type="Proteomes" id="UP001172457">
    <property type="component" value="Chromosome 2"/>
</dbReference>
<keyword evidence="4" id="KW-1185">Reference proteome</keyword>
<name>A0AA38TIN0_9ASTR</name>
<protein>
    <submittedName>
        <fullName evidence="2">Uncharacterized protein</fullName>
    </submittedName>
</protein>
<organism evidence="2 4">
    <name type="scientific">Centaurea solstitialis</name>
    <name type="common">yellow star-thistle</name>
    <dbReference type="NCBI Taxonomy" id="347529"/>
    <lineage>
        <taxon>Eukaryota</taxon>
        <taxon>Viridiplantae</taxon>
        <taxon>Streptophyta</taxon>
        <taxon>Embryophyta</taxon>
        <taxon>Tracheophyta</taxon>
        <taxon>Spermatophyta</taxon>
        <taxon>Magnoliopsida</taxon>
        <taxon>eudicotyledons</taxon>
        <taxon>Gunneridae</taxon>
        <taxon>Pentapetalae</taxon>
        <taxon>asterids</taxon>
        <taxon>campanulids</taxon>
        <taxon>Asterales</taxon>
        <taxon>Asteraceae</taxon>
        <taxon>Carduoideae</taxon>
        <taxon>Cardueae</taxon>
        <taxon>Centaureinae</taxon>
        <taxon>Centaurea</taxon>
    </lineage>
</organism>
<reference evidence="2" key="1">
    <citation type="submission" date="2023-03" db="EMBL/GenBank/DDBJ databases">
        <title>Chromosome-scale reference genome and RAD-based genetic map of yellow starthistle (Centaurea solstitialis) reveal putative structural variation and QTLs associated with invader traits.</title>
        <authorList>
            <person name="Reatini B."/>
            <person name="Cang F.A."/>
            <person name="Jiang Q."/>
            <person name="Mckibben M.T.W."/>
            <person name="Barker M.S."/>
            <person name="Rieseberg L.H."/>
            <person name="Dlugosch K.M."/>
        </authorList>
    </citation>
    <scope>NUCLEOTIDE SEQUENCE</scope>
    <source>
        <strain evidence="2">CAN-66</strain>
        <tissue evidence="2">Leaf</tissue>
    </source>
</reference>
<evidence type="ECO:0000313" key="3">
    <source>
        <dbReference type="EMBL" id="KAJ9561659.1"/>
    </source>
</evidence>
<dbReference type="EMBL" id="JARYMX010000002">
    <property type="protein sequence ID" value="KAJ9561659.1"/>
    <property type="molecule type" value="Genomic_DNA"/>
</dbReference>
<comment type="caution">
    <text evidence="2">The sequence shown here is derived from an EMBL/GenBank/DDBJ whole genome shotgun (WGS) entry which is preliminary data.</text>
</comment>
<evidence type="ECO:0000313" key="2">
    <source>
        <dbReference type="EMBL" id="KAJ9561658.1"/>
    </source>
</evidence>
<accession>A0AA38TIN0</accession>
<evidence type="ECO:0000256" key="1">
    <source>
        <dbReference type="SAM" id="MobiDB-lite"/>
    </source>
</evidence>
<dbReference type="EMBL" id="JARYMX010000002">
    <property type="protein sequence ID" value="KAJ9561658.1"/>
    <property type="molecule type" value="Genomic_DNA"/>
</dbReference>
<feature type="region of interest" description="Disordered" evidence="1">
    <location>
        <begin position="15"/>
        <end position="48"/>
    </location>
</feature>
<sequence length="142" mass="15481">MKCVDSKSKINSHTSLCGTRDLLEHPINPHGSQTGPKSSPKPRSINQVSFSRRINNNVLKTHDNGTSMSPACARLEGNDTPPVHVSRRNVTLQCMFRGGTLTGNVLSPHNKVVVIILCSVELFGPRGSNRLALVFEPFIPRG</sequence>
<gene>
    <name evidence="2" type="ORF">OSB04_006818</name>
    <name evidence="3" type="ORF">OSB04_006819</name>
</gene>
<dbReference type="AlphaFoldDB" id="A0AA38TIN0"/>
<evidence type="ECO:0000313" key="4">
    <source>
        <dbReference type="Proteomes" id="UP001172457"/>
    </source>
</evidence>